<keyword evidence="2" id="KW-1185">Reference proteome</keyword>
<evidence type="ECO:0000313" key="2">
    <source>
        <dbReference type="Proteomes" id="UP001055149"/>
    </source>
</evidence>
<dbReference type="Proteomes" id="UP001055149">
    <property type="component" value="Unassembled WGS sequence"/>
</dbReference>
<name>A0ABQ5JGN7_9LACO</name>
<accession>A0ABQ5JGN7</accession>
<dbReference type="EMBL" id="BQXH01000003">
    <property type="protein sequence ID" value="GKS80853.1"/>
    <property type="molecule type" value="Genomic_DNA"/>
</dbReference>
<gene>
    <name evidence="1" type="ORF">LPAF129_05380</name>
</gene>
<evidence type="ECO:0000313" key="1">
    <source>
        <dbReference type="EMBL" id="GKS80853.1"/>
    </source>
</evidence>
<reference evidence="1" key="1">
    <citation type="journal article" date="2022" name="Int. J. Syst. Evol. Microbiol.">
        <title>A novel species of lactic acid bacteria, Ligilactobacillus pabuli sp. nov., isolated from alfalfa silage.</title>
        <authorList>
            <person name="Tohno M."/>
            <person name="Tanizawa Y."/>
            <person name="Sawada H."/>
            <person name="Sakamoto M."/>
            <person name="Ohkuma M."/>
            <person name="Kobayashi H."/>
        </authorList>
    </citation>
    <scope>NUCLEOTIDE SEQUENCE</scope>
    <source>
        <strain evidence="1">AF129</strain>
    </source>
</reference>
<organism evidence="1 2">
    <name type="scientific">Ligilactobacillus pabuli</name>
    <dbReference type="NCBI Taxonomy" id="2886039"/>
    <lineage>
        <taxon>Bacteria</taxon>
        <taxon>Bacillati</taxon>
        <taxon>Bacillota</taxon>
        <taxon>Bacilli</taxon>
        <taxon>Lactobacillales</taxon>
        <taxon>Lactobacillaceae</taxon>
        <taxon>Ligilactobacillus</taxon>
    </lineage>
</organism>
<protein>
    <submittedName>
        <fullName evidence="1">Metallophosphatase</fullName>
    </submittedName>
</protein>
<dbReference type="InterPro" id="IPR029052">
    <property type="entry name" value="Metallo-depent_PP-like"/>
</dbReference>
<dbReference type="RefSeq" id="WP_244054625.1">
    <property type="nucleotide sequence ID" value="NZ_BQXH01000003.1"/>
</dbReference>
<sequence>MIYFTADTHFFDEHLTHDLHFANRDFLTTREMNETIVENWNRVVTDKDVVYHLGDIAQTASNHVGHQQVLEILERLNGQLVLIKGNHDPRALFKYLDRHQTPLTTEKPKFVFHDVGLILKFDHHQFFLTHYPLMLGISVNSVNLHGHIHHYAVNSQTNINVGVDTPEDAYLTVKNRPFGQPFSQAEIMEMVTNKKIDFQKRK</sequence>
<dbReference type="Gene3D" id="3.60.21.10">
    <property type="match status" value="1"/>
</dbReference>
<dbReference type="SUPFAM" id="SSF56300">
    <property type="entry name" value="Metallo-dependent phosphatases"/>
    <property type="match status" value="1"/>
</dbReference>
<proteinExistence type="predicted"/>
<comment type="caution">
    <text evidence="1">The sequence shown here is derived from an EMBL/GenBank/DDBJ whole genome shotgun (WGS) entry which is preliminary data.</text>
</comment>